<dbReference type="AlphaFoldDB" id="A0A2H0Y1Y1"/>
<keyword evidence="9" id="KW-0648">Protein biosynthesis</keyword>
<comment type="subunit">
    <text evidence="2">Homodimer.</text>
</comment>
<dbReference type="EC" id="6.1.1.15" evidence="3 12"/>
<keyword evidence="8" id="KW-0067">ATP-binding</keyword>
<dbReference type="FunFam" id="3.40.50.800:FF:000032">
    <property type="entry name" value="Proline--tRNA ligase"/>
    <property type="match status" value="1"/>
</dbReference>
<dbReference type="GO" id="GO:0006433">
    <property type="term" value="P:prolyl-tRNA aminoacylation"/>
    <property type="evidence" value="ECO:0007669"/>
    <property type="project" value="UniProtKB-UniRule"/>
</dbReference>
<accession>A0A2H0Y1Y1</accession>
<evidence type="ECO:0000256" key="7">
    <source>
        <dbReference type="ARBA" id="ARBA00022741"/>
    </source>
</evidence>
<proteinExistence type="predicted"/>
<dbReference type="NCBIfam" id="TIGR00409">
    <property type="entry name" value="proS_fam_II"/>
    <property type="match status" value="1"/>
</dbReference>
<dbReference type="InterPro" id="IPR002316">
    <property type="entry name" value="Pro-tRNA-ligase_IIa"/>
</dbReference>
<evidence type="ECO:0000256" key="9">
    <source>
        <dbReference type="ARBA" id="ARBA00022917"/>
    </source>
</evidence>
<feature type="domain" description="Aminoacyl-transfer RNA synthetases class-II family profile" evidence="13">
    <location>
        <begin position="5"/>
        <end position="326"/>
    </location>
</feature>
<evidence type="ECO:0000256" key="6">
    <source>
        <dbReference type="ARBA" id="ARBA00022598"/>
    </source>
</evidence>
<dbReference type="InterPro" id="IPR002314">
    <property type="entry name" value="aa-tRNA-synt_IIb"/>
</dbReference>
<dbReference type="GO" id="GO:0005524">
    <property type="term" value="F:ATP binding"/>
    <property type="evidence" value="ECO:0007669"/>
    <property type="project" value="UniProtKB-KW"/>
</dbReference>
<dbReference type="Pfam" id="PF03129">
    <property type="entry name" value="HGTP_anticodon"/>
    <property type="match status" value="1"/>
</dbReference>
<dbReference type="Gene3D" id="3.40.50.800">
    <property type="entry name" value="Anticodon-binding domain"/>
    <property type="match status" value="1"/>
</dbReference>
<sequence>MKFSQLVAPTLREDPAEAEIVSHKLLLRAGFIRKLATGVYTYLPLGLKVLNNVTRVVREEMDRAGAQEIFMPVLQPAELWQETGRWKQYGKELFRIKDRHERDFCLGPTHEEVITDLVKNSINSYRSLPVTLYQIQTKFRDEIRPRFGLMRGREFMMKDAYSFHPNEADLDREYQNMHQTYCRIFERLGLKFRVVEAAAGLIGGGYSQEFMVLAETGEDEIFCCQACDYAASRELLEANVCPKCGSSKYELIRGIEVGHIFKLGTKYSSKMKCVYVDENNQEQPMVMGCYGIGVARTAQAAIEQNHDKDGIIWPMPLAPYKIAVVPVNIEETEQREVAEKLYRAMSGEGGGVSVLFDDRDKRIGAKLKDIDLIGIPIKVIVGPKGLKEGKVEVKWRRDGKTELVAKEKVVEWLAQSL</sequence>
<evidence type="ECO:0000256" key="5">
    <source>
        <dbReference type="ARBA" id="ARBA00022490"/>
    </source>
</evidence>
<keyword evidence="6 14" id="KW-0436">Ligase</keyword>
<dbReference type="InterPro" id="IPR036621">
    <property type="entry name" value="Anticodon-bd_dom_sf"/>
</dbReference>
<evidence type="ECO:0000256" key="12">
    <source>
        <dbReference type="NCBIfam" id="TIGR00409"/>
    </source>
</evidence>
<dbReference type="SUPFAM" id="SSF55681">
    <property type="entry name" value="Class II aaRS and biotin synthetases"/>
    <property type="match status" value="1"/>
</dbReference>
<dbReference type="GO" id="GO:0005829">
    <property type="term" value="C:cytosol"/>
    <property type="evidence" value="ECO:0007669"/>
    <property type="project" value="TreeGrafter"/>
</dbReference>
<evidence type="ECO:0000256" key="3">
    <source>
        <dbReference type="ARBA" id="ARBA00012831"/>
    </source>
</evidence>
<dbReference type="PRINTS" id="PR01046">
    <property type="entry name" value="TRNASYNTHPRO"/>
</dbReference>
<evidence type="ECO:0000256" key="10">
    <source>
        <dbReference type="ARBA" id="ARBA00023146"/>
    </source>
</evidence>
<dbReference type="PROSITE" id="PS50862">
    <property type="entry name" value="AA_TRNA_LIGASE_II"/>
    <property type="match status" value="1"/>
</dbReference>
<dbReference type="FunFam" id="3.30.930.10:FF:000042">
    <property type="entry name" value="probable proline--tRNA ligase, mitochondrial"/>
    <property type="match status" value="1"/>
</dbReference>
<evidence type="ECO:0000259" key="13">
    <source>
        <dbReference type="PROSITE" id="PS50862"/>
    </source>
</evidence>
<keyword evidence="7" id="KW-0547">Nucleotide-binding</keyword>
<keyword evidence="10" id="KW-0030">Aminoacyl-tRNA synthetase</keyword>
<dbReference type="CDD" id="cd00861">
    <property type="entry name" value="ProRS_anticodon_short"/>
    <property type="match status" value="1"/>
</dbReference>
<comment type="catalytic activity">
    <reaction evidence="11">
        <text>tRNA(Pro) + L-proline + ATP = L-prolyl-tRNA(Pro) + AMP + diphosphate</text>
        <dbReference type="Rhea" id="RHEA:14305"/>
        <dbReference type="Rhea" id="RHEA-COMP:9700"/>
        <dbReference type="Rhea" id="RHEA-COMP:9702"/>
        <dbReference type="ChEBI" id="CHEBI:30616"/>
        <dbReference type="ChEBI" id="CHEBI:33019"/>
        <dbReference type="ChEBI" id="CHEBI:60039"/>
        <dbReference type="ChEBI" id="CHEBI:78442"/>
        <dbReference type="ChEBI" id="CHEBI:78532"/>
        <dbReference type="ChEBI" id="CHEBI:456215"/>
        <dbReference type="EC" id="6.1.1.15"/>
    </reaction>
</comment>
<dbReference type="Proteomes" id="UP000231343">
    <property type="component" value="Unassembled WGS sequence"/>
</dbReference>
<dbReference type="InterPro" id="IPR045864">
    <property type="entry name" value="aa-tRNA-synth_II/BPL/LPL"/>
</dbReference>
<dbReference type="SUPFAM" id="SSF52954">
    <property type="entry name" value="Class II aaRS ABD-related"/>
    <property type="match status" value="1"/>
</dbReference>
<name>A0A2H0Y1Y1_UNCSA</name>
<reference evidence="14 15" key="1">
    <citation type="submission" date="2017-09" db="EMBL/GenBank/DDBJ databases">
        <title>Depth-based differentiation of microbial function through sediment-hosted aquifers and enrichment of novel symbionts in the deep terrestrial subsurface.</title>
        <authorList>
            <person name="Probst A.J."/>
            <person name="Ladd B."/>
            <person name="Jarett J.K."/>
            <person name="Geller-Mcgrath D.E."/>
            <person name="Sieber C.M."/>
            <person name="Emerson J.B."/>
            <person name="Anantharaman K."/>
            <person name="Thomas B.C."/>
            <person name="Malmstrom R."/>
            <person name="Stieglmeier M."/>
            <person name="Klingl A."/>
            <person name="Woyke T."/>
            <person name="Ryan C.M."/>
            <person name="Banfield J.F."/>
        </authorList>
    </citation>
    <scope>NUCLEOTIDE SEQUENCE [LARGE SCALE GENOMIC DNA]</scope>
    <source>
        <strain evidence="14">CG08_land_8_20_14_0_20_45_16</strain>
    </source>
</reference>
<evidence type="ECO:0000256" key="2">
    <source>
        <dbReference type="ARBA" id="ARBA00011738"/>
    </source>
</evidence>
<dbReference type="InterPro" id="IPR004500">
    <property type="entry name" value="Pro-tRNA-synth_IIa_bac-type"/>
</dbReference>
<evidence type="ECO:0000313" key="15">
    <source>
        <dbReference type="Proteomes" id="UP000231343"/>
    </source>
</evidence>
<keyword evidence="5" id="KW-0963">Cytoplasm</keyword>
<organism evidence="14 15">
    <name type="scientific">Candidatus Saganbacteria bacterium CG08_land_8_20_14_0_20_45_16</name>
    <dbReference type="NCBI Taxonomy" id="2014293"/>
    <lineage>
        <taxon>Bacteria</taxon>
        <taxon>Bacillati</taxon>
        <taxon>Saganbacteria</taxon>
    </lineage>
</organism>
<protein>
    <recommendedName>
        <fullName evidence="4 12">Proline--tRNA ligase</fullName>
        <ecNumber evidence="3 12">6.1.1.15</ecNumber>
    </recommendedName>
</protein>
<dbReference type="InterPro" id="IPR006195">
    <property type="entry name" value="aa-tRNA-synth_II"/>
</dbReference>
<comment type="subcellular location">
    <subcellularLocation>
        <location evidence="1">Cytoplasm</location>
    </subcellularLocation>
</comment>
<dbReference type="Gene3D" id="3.30.930.10">
    <property type="entry name" value="Bira Bifunctional Protein, Domain 2"/>
    <property type="match status" value="1"/>
</dbReference>
<dbReference type="EMBL" id="PEYM01000002">
    <property type="protein sequence ID" value="PIS31769.1"/>
    <property type="molecule type" value="Genomic_DNA"/>
</dbReference>
<dbReference type="InterPro" id="IPR050062">
    <property type="entry name" value="Pro-tRNA_synthetase"/>
</dbReference>
<dbReference type="InterPro" id="IPR004154">
    <property type="entry name" value="Anticodon-bd"/>
</dbReference>
<evidence type="ECO:0000256" key="11">
    <source>
        <dbReference type="ARBA" id="ARBA00047671"/>
    </source>
</evidence>
<dbReference type="InterPro" id="IPR044140">
    <property type="entry name" value="ProRS_anticodon_short"/>
</dbReference>
<dbReference type="CDD" id="cd00779">
    <property type="entry name" value="ProRS_core_prok"/>
    <property type="match status" value="1"/>
</dbReference>
<gene>
    <name evidence="14" type="primary">proS</name>
    <name evidence="14" type="ORF">COT42_00040</name>
</gene>
<evidence type="ECO:0000256" key="4">
    <source>
        <dbReference type="ARBA" id="ARBA00019110"/>
    </source>
</evidence>
<comment type="caution">
    <text evidence="14">The sequence shown here is derived from an EMBL/GenBank/DDBJ whole genome shotgun (WGS) entry which is preliminary data.</text>
</comment>
<dbReference type="Pfam" id="PF00587">
    <property type="entry name" value="tRNA-synt_2b"/>
    <property type="match status" value="1"/>
</dbReference>
<dbReference type="InterPro" id="IPR033730">
    <property type="entry name" value="ProRS_core_prok"/>
</dbReference>
<dbReference type="PANTHER" id="PTHR42753:SF2">
    <property type="entry name" value="PROLINE--TRNA LIGASE"/>
    <property type="match status" value="1"/>
</dbReference>
<evidence type="ECO:0000256" key="1">
    <source>
        <dbReference type="ARBA" id="ARBA00004496"/>
    </source>
</evidence>
<dbReference type="GO" id="GO:0004827">
    <property type="term" value="F:proline-tRNA ligase activity"/>
    <property type="evidence" value="ECO:0007669"/>
    <property type="project" value="UniProtKB-UniRule"/>
</dbReference>
<dbReference type="PANTHER" id="PTHR42753">
    <property type="entry name" value="MITOCHONDRIAL RIBOSOME PROTEIN L39/PROLYL-TRNA LIGASE FAMILY MEMBER"/>
    <property type="match status" value="1"/>
</dbReference>
<evidence type="ECO:0000256" key="8">
    <source>
        <dbReference type="ARBA" id="ARBA00022840"/>
    </source>
</evidence>
<evidence type="ECO:0000313" key="14">
    <source>
        <dbReference type="EMBL" id="PIS31769.1"/>
    </source>
</evidence>